<protein>
    <submittedName>
        <fullName evidence="1">Uncharacterized protein</fullName>
    </submittedName>
</protein>
<evidence type="ECO:0000313" key="2">
    <source>
        <dbReference type="Proteomes" id="UP000003294"/>
    </source>
</evidence>
<dbReference type="EMBL" id="ACDY02000012">
    <property type="protein sequence ID" value="EEZ71081.1"/>
    <property type="molecule type" value="Genomic_DNA"/>
</dbReference>
<name>D0W580_NEICI</name>
<reference evidence="1 2" key="1">
    <citation type="submission" date="2009-10" db="EMBL/GenBank/DDBJ databases">
        <authorList>
            <person name="Weinstock G."/>
            <person name="Sodergren E."/>
            <person name="Clifton S."/>
            <person name="Fulton L."/>
            <person name="Fulton B."/>
            <person name="Courtney L."/>
            <person name="Fronick C."/>
            <person name="Harrison M."/>
            <person name="Strong C."/>
            <person name="Farmer C."/>
            <person name="Delahaunty K."/>
            <person name="Markovic C."/>
            <person name="Hall O."/>
            <person name="Minx P."/>
            <person name="Tomlinson C."/>
            <person name="Mitreva M."/>
            <person name="Nelson J."/>
            <person name="Hou S."/>
            <person name="Wollam A."/>
            <person name="Pepin K.H."/>
            <person name="Johnson M."/>
            <person name="Bhonagiri V."/>
            <person name="Nash W.E."/>
            <person name="Warren W."/>
            <person name="Chinwalla A."/>
            <person name="Mardis E.R."/>
            <person name="Wilson R.K."/>
        </authorList>
    </citation>
    <scope>NUCLEOTIDE SEQUENCE [LARGE SCALE GENOMIC DNA]</scope>
    <source>
        <strain evidence="1 2">ATCC 14685</strain>
    </source>
</reference>
<proteinExistence type="predicted"/>
<gene>
    <name evidence="1" type="ORF">NEICINOT_04831</name>
</gene>
<sequence length="59" mass="6753">MNGFSRGSVRFQTAWRRTGWGNVTILSNRLPAAKRVQEFESIFCTVKSDARLFVVNFQA</sequence>
<organism evidence="1 2">
    <name type="scientific">Neisseria cinerea ATCC 14685</name>
    <dbReference type="NCBI Taxonomy" id="546262"/>
    <lineage>
        <taxon>Bacteria</taxon>
        <taxon>Pseudomonadati</taxon>
        <taxon>Pseudomonadota</taxon>
        <taxon>Betaproteobacteria</taxon>
        <taxon>Neisseriales</taxon>
        <taxon>Neisseriaceae</taxon>
        <taxon>Neisseria</taxon>
    </lineage>
</organism>
<dbReference type="AlphaFoldDB" id="D0W580"/>
<dbReference type="Proteomes" id="UP000003294">
    <property type="component" value="Unassembled WGS sequence"/>
</dbReference>
<comment type="caution">
    <text evidence="1">The sequence shown here is derived from an EMBL/GenBank/DDBJ whole genome shotgun (WGS) entry which is preliminary data.</text>
</comment>
<evidence type="ECO:0000313" key="1">
    <source>
        <dbReference type="EMBL" id="EEZ71081.1"/>
    </source>
</evidence>
<dbReference type="STRING" id="546262.NEICINOT_04831"/>
<accession>D0W580</accession>